<dbReference type="InterPro" id="IPR036514">
    <property type="entry name" value="SGNH_hydro_sf"/>
</dbReference>
<dbReference type="OrthoDB" id="14839at2759"/>
<dbReference type="Pfam" id="PF11617">
    <property type="entry name" value="Cu-binding_MopE"/>
    <property type="match status" value="1"/>
</dbReference>
<dbReference type="GeneID" id="40320678"/>
<name>A0A422NU04_9TRYP</name>
<dbReference type="GO" id="GO:0005509">
    <property type="term" value="F:calcium ion binding"/>
    <property type="evidence" value="ECO:0007669"/>
    <property type="project" value="TreeGrafter"/>
</dbReference>
<organism evidence="3 4">
    <name type="scientific">Trypanosoma conorhini</name>
    <dbReference type="NCBI Taxonomy" id="83891"/>
    <lineage>
        <taxon>Eukaryota</taxon>
        <taxon>Discoba</taxon>
        <taxon>Euglenozoa</taxon>
        <taxon>Kinetoplastea</taxon>
        <taxon>Metakinetoplastina</taxon>
        <taxon>Trypanosomatida</taxon>
        <taxon>Trypanosomatidae</taxon>
        <taxon>Trypanosoma</taxon>
    </lineage>
</organism>
<dbReference type="RefSeq" id="XP_029225940.1">
    <property type="nucleotide sequence ID" value="XM_029373934.1"/>
</dbReference>
<dbReference type="Pfam" id="PF00657">
    <property type="entry name" value="Lipase_GDSL"/>
    <property type="match status" value="1"/>
</dbReference>
<dbReference type="PANTHER" id="PTHR15010:SF0">
    <property type="entry name" value="ACYLOXYACYL HYDROLASE"/>
    <property type="match status" value="1"/>
</dbReference>
<evidence type="ECO:0000313" key="3">
    <source>
        <dbReference type="EMBL" id="RNF08944.1"/>
    </source>
</evidence>
<dbReference type="InterPro" id="IPR048593">
    <property type="entry name" value="AOAH_Saposin_N"/>
</dbReference>
<feature type="signal peptide" evidence="1">
    <location>
        <begin position="1"/>
        <end position="26"/>
    </location>
</feature>
<dbReference type="PANTHER" id="PTHR15010">
    <property type="entry name" value="ACYLOXYACYL HYDROLASE"/>
    <property type="match status" value="1"/>
</dbReference>
<dbReference type="AlphaFoldDB" id="A0A422NU04"/>
<accession>A0A422NU04</accession>
<proteinExistence type="predicted"/>
<evidence type="ECO:0000259" key="2">
    <source>
        <dbReference type="Pfam" id="PF20825"/>
    </source>
</evidence>
<evidence type="ECO:0000256" key="1">
    <source>
        <dbReference type="SAM" id="SignalP"/>
    </source>
</evidence>
<dbReference type="InterPro" id="IPR021655">
    <property type="entry name" value="Put_metal-bd"/>
</dbReference>
<dbReference type="InterPro" id="IPR039676">
    <property type="entry name" value="AOAH"/>
</dbReference>
<dbReference type="GO" id="GO:0050528">
    <property type="term" value="F:acyloxyacyl hydrolase activity"/>
    <property type="evidence" value="ECO:0007669"/>
    <property type="project" value="InterPro"/>
</dbReference>
<feature type="chain" id="PRO_5019353210" evidence="1">
    <location>
        <begin position="27"/>
        <end position="562"/>
    </location>
</feature>
<dbReference type="SUPFAM" id="SSF52266">
    <property type="entry name" value="SGNH hydrolase"/>
    <property type="match status" value="1"/>
</dbReference>
<protein>
    <submittedName>
        <fullName evidence="3">Putative GPI inositol deacylase</fullName>
    </submittedName>
</protein>
<dbReference type="Pfam" id="PF20825">
    <property type="entry name" value="Saposin"/>
    <property type="match status" value="1"/>
</dbReference>
<keyword evidence="4" id="KW-1185">Reference proteome</keyword>
<dbReference type="Gene3D" id="3.40.50.1110">
    <property type="entry name" value="SGNH hydrolase"/>
    <property type="match status" value="1"/>
</dbReference>
<feature type="domain" description="Acyloxyacyl hydrolase N-terminal" evidence="2">
    <location>
        <begin position="50"/>
        <end position="163"/>
    </location>
</feature>
<dbReference type="Proteomes" id="UP000284403">
    <property type="component" value="Unassembled WGS sequence"/>
</dbReference>
<gene>
    <name evidence="3" type="ORF">Tco025E_07067</name>
</gene>
<dbReference type="GO" id="GO:0009104">
    <property type="term" value="P:lipopolysaccharide catabolic process"/>
    <property type="evidence" value="ECO:0007669"/>
    <property type="project" value="TreeGrafter"/>
</dbReference>
<evidence type="ECO:0000313" key="4">
    <source>
        <dbReference type="Proteomes" id="UP000284403"/>
    </source>
</evidence>
<comment type="caution">
    <text evidence="3">The sequence shown here is derived from an EMBL/GenBank/DDBJ whole genome shotgun (WGS) entry which is preliminary data.</text>
</comment>
<sequence length="562" mass="61394">MRSRLRRCVVLAATLLLLLSALLGEARIIVGDGSNASTTEEGGAKTKWGCVVCTFVAGLVSQLKQLHGVSAGEALKMFCGFFSLGEAILCRLASLILFHGALPLIDANKTADVVCQALAYCADARCHLFPPGHDTASVSALRRRYRLEHVTPVRVCAVFPEVCPVKSDLRPAHDADGDLFSTQRAKRGGDWRGRDCDDKDPAVYPGRNTLDAVRDENCNGVFGVDGATGKTYEELWCRNSSPMGVIALGDSVTAHFGIPSGFVTIQELSRAALANITRVIDNEFDWPMLSAITGFAPASDYKPNREGPMRSVYSELVKRNKCNHRDYQNLGVNGASTARLIEMMDFVARNRTNSVKPVFVFFSMIGNDVCDRPPGATTPAAYYAHLTTALEKAEALLPAGSHVLISPVADGRVLYDEMHNRTHPIGSLHQDVTYANFYDFLNCVEVSPCWGWLNTNETVRNATWKAAQLLNAQIPRILNESAAKFKNIQVHAFDDVIAGTLRAFNGPRWKLIEPVDGFHPSQLGSALLGEYLFNKTVDLGIVPPVNPFNNDISERFGDQGGY</sequence>
<reference evidence="3 4" key="1">
    <citation type="journal article" date="2018" name="BMC Genomics">
        <title>Genomic comparison of Trypanosoma conorhini and Trypanosoma rangeli to Trypanosoma cruzi strains of high and low virulence.</title>
        <authorList>
            <person name="Bradwell K.R."/>
            <person name="Koparde V.N."/>
            <person name="Matveyev A.V."/>
            <person name="Serrano M.G."/>
            <person name="Alves J.M."/>
            <person name="Parikh H."/>
            <person name="Huang B."/>
            <person name="Lee V."/>
            <person name="Espinosa-Alvarez O."/>
            <person name="Ortiz P.A."/>
            <person name="Costa-Martins A.G."/>
            <person name="Teixeira M.M."/>
            <person name="Buck G.A."/>
        </authorList>
    </citation>
    <scope>NUCLEOTIDE SEQUENCE [LARGE SCALE GENOMIC DNA]</scope>
    <source>
        <strain evidence="3 4">025E</strain>
    </source>
</reference>
<dbReference type="InterPro" id="IPR001087">
    <property type="entry name" value="GDSL"/>
</dbReference>
<keyword evidence="1" id="KW-0732">Signal</keyword>
<dbReference type="EMBL" id="MKKU01000523">
    <property type="protein sequence ID" value="RNF08944.1"/>
    <property type="molecule type" value="Genomic_DNA"/>
</dbReference>